<dbReference type="OrthoDB" id="9792269at2"/>
<evidence type="ECO:0000313" key="5">
    <source>
        <dbReference type="EMBL" id="QCB95426.1"/>
    </source>
</evidence>
<dbReference type="KEGG" id="celz:E5225_13630"/>
<dbReference type="Pfam" id="PF13692">
    <property type="entry name" value="Glyco_trans_1_4"/>
    <property type="match status" value="1"/>
</dbReference>
<dbReference type="SUPFAM" id="SSF53756">
    <property type="entry name" value="UDP-Glycosyltransferase/glycogen phosphorylase"/>
    <property type="match status" value="1"/>
</dbReference>
<accession>A0A4P7SQ12</accession>
<dbReference type="Gene3D" id="3.40.50.2000">
    <property type="entry name" value="Glycogen Phosphorylase B"/>
    <property type="match status" value="2"/>
</dbReference>
<keyword evidence="6" id="KW-1185">Reference proteome</keyword>
<organism evidence="5 6">
    <name type="scientific">Cellulomonas shaoxiangyii</name>
    <dbReference type="NCBI Taxonomy" id="2566013"/>
    <lineage>
        <taxon>Bacteria</taxon>
        <taxon>Bacillati</taxon>
        <taxon>Actinomycetota</taxon>
        <taxon>Actinomycetes</taxon>
        <taxon>Micrococcales</taxon>
        <taxon>Cellulomonadaceae</taxon>
        <taxon>Cellulomonas</taxon>
    </lineage>
</organism>
<gene>
    <name evidence="5" type="ORF">E5225_13630</name>
</gene>
<dbReference type="GO" id="GO:0016757">
    <property type="term" value="F:glycosyltransferase activity"/>
    <property type="evidence" value="ECO:0007669"/>
    <property type="project" value="UniProtKB-KW"/>
</dbReference>
<keyword evidence="2 5" id="KW-0808">Transferase</keyword>
<evidence type="ECO:0000313" key="6">
    <source>
        <dbReference type="Proteomes" id="UP000296469"/>
    </source>
</evidence>
<sequence length="389" mass="42057">MVGTRGVPARYGGFETAVEEVGRRLVERGHRVRVYCRTTVGAPQRTHLGMELVTLPAMRRRSLETLSHTGMSLAHLLARRTDVALVFNAANAPFLPALRAARVPVATHVDGLEWMRAKWGGAGRRYYRLAETGAVRWSDALIADAIGIADYYRAEYGAPTTLLSYGAPVLAPQDTDALTAAGLAPGGFHLVVARFEPENHVDLLVDGYVRSAARLPLVVVGSAPYADAYTQRVHALAGADPRVRFLGGVWDQRLLDQLYAHALTYAHGHSVGGTNPSLLRAIGAGTATVAYDVSFNREVLGEDGVYVRDVDDVARVLTAAEADPDATAARGARLRERARDYDWELVTDGYEQLVHDLAGRRTPGPQRAARRRPAGATTLEAVPALEVTP</sequence>
<dbReference type="InterPro" id="IPR028098">
    <property type="entry name" value="Glyco_trans_4-like_N"/>
</dbReference>
<dbReference type="PANTHER" id="PTHR12526:SF638">
    <property type="entry name" value="SPORE COAT PROTEIN SA"/>
    <property type="match status" value="1"/>
</dbReference>
<dbReference type="PANTHER" id="PTHR12526">
    <property type="entry name" value="GLYCOSYLTRANSFERASE"/>
    <property type="match status" value="1"/>
</dbReference>
<reference evidence="5 6" key="1">
    <citation type="submission" date="2019-04" db="EMBL/GenBank/DDBJ databases">
        <title>Isolation and identification of Cellulomonas shaoxiangyii sp. Nov. isolated from feces of the Tibetan antelopes (Pantholops hodgsonii) in the Qinghai-Tibet plateau of China.</title>
        <authorList>
            <person name="Tian Z."/>
        </authorList>
    </citation>
    <scope>NUCLEOTIDE SEQUENCE [LARGE SCALE GENOMIC DNA]</scope>
    <source>
        <strain evidence="5 6">Z28</strain>
    </source>
</reference>
<dbReference type="Pfam" id="PF13579">
    <property type="entry name" value="Glyco_trans_4_4"/>
    <property type="match status" value="1"/>
</dbReference>
<evidence type="ECO:0000256" key="2">
    <source>
        <dbReference type="ARBA" id="ARBA00022679"/>
    </source>
</evidence>
<evidence type="ECO:0000259" key="4">
    <source>
        <dbReference type="Pfam" id="PF13579"/>
    </source>
</evidence>
<protein>
    <submittedName>
        <fullName evidence="5">Glycosyltransferase family 1 protein</fullName>
    </submittedName>
</protein>
<dbReference type="AlphaFoldDB" id="A0A4P7SQ12"/>
<evidence type="ECO:0000256" key="3">
    <source>
        <dbReference type="SAM" id="MobiDB-lite"/>
    </source>
</evidence>
<proteinExistence type="predicted"/>
<feature type="domain" description="Glycosyltransferase subfamily 4-like N-terminal" evidence="4">
    <location>
        <begin position="12"/>
        <end position="160"/>
    </location>
</feature>
<dbReference type="Proteomes" id="UP000296469">
    <property type="component" value="Chromosome"/>
</dbReference>
<dbReference type="RefSeq" id="WP_135973261.1">
    <property type="nucleotide sequence ID" value="NZ_CP039291.1"/>
</dbReference>
<feature type="region of interest" description="Disordered" evidence="3">
    <location>
        <begin position="358"/>
        <end position="377"/>
    </location>
</feature>
<keyword evidence="1" id="KW-0328">Glycosyltransferase</keyword>
<evidence type="ECO:0000256" key="1">
    <source>
        <dbReference type="ARBA" id="ARBA00022676"/>
    </source>
</evidence>
<name>A0A4P7SQ12_9CELL</name>
<dbReference type="EMBL" id="CP039291">
    <property type="protein sequence ID" value="QCB95426.1"/>
    <property type="molecule type" value="Genomic_DNA"/>
</dbReference>